<dbReference type="EMBL" id="MVDD01000001">
    <property type="protein sequence ID" value="PKQ65913.1"/>
    <property type="molecule type" value="Genomic_DNA"/>
</dbReference>
<organism evidence="1 2">
    <name type="scientific">Labilibaculum filiforme</name>
    <dbReference type="NCBI Taxonomy" id="1940526"/>
    <lineage>
        <taxon>Bacteria</taxon>
        <taxon>Pseudomonadati</taxon>
        <taxon>Bacteroidota</taxon>
        <taxon>Bacteroidia</taxon>
        <taxon>Marinilabiliales</taxon>
        <taxon>Marinifilaceae</taxon>
        <taxon>Labilibaculum</taxon>
    </lineage>
</organism>
<protein>
    <recommendedName>
        <fullName evidence="3">PD-(D/E)XK motif protein</fullName>
    </recommendedName>
</protein>
<keyword evidence="2" id="KW-1185">Reference proteome</keyword>
<dbReference type="RefSeq" id="WP_101259848.1">
    <property type="nucleotide sequence ID" value="NZ_MVDD01000001.1"/>
</dbReference>
<dbReference type="AlphaFoldDB" id="A0A2N3I6P0"/>
<name>A0A2N3I6P0_9BACT</name>
<reference evidence="1 2" key="1">
    <citation type="journal article" date="2017" name="Front. Microbiol.">
        <title>Labilibaculum manganireducens gen. nov., sp. nov. and Labilibaculum filiforme sp. nov., Novel Bacteroidetes Isolated from Subsurface Sediments of the Baltic Sea.</title>
        <authorList>
            <person name="Vandieken V."/>
            <person name="Marshall I.P."/>
            <person name="Niemann H."/>
            <person name="Engelen B."/>
            <person name="Cypionka H."/>
        </authorList>
    </citation>
    <scope>NUCLEOTIDE SEQUENCE [LARGE SCALE GENOMIC DNA]</scope>
    <source>
        <strain evidence="1 2">59.16B</strain>
    </source>
</reference>
<dbReference type="OrthoDB" id="2808696at2"/>
<comment type="caution">
    <text evidence="1">The sequence shown here is derived from an EMBL/GenBank/DDBJ whole genome shotgun (WGS) entry which is preliminary data.</text>
</comment>
<evidence type="ECO:0000313" key="2">
    <source>
        <dbReference type="Proteomes" id="UP000233535"/>
    </source>
</evidence>
<dbReference type="Proteomes" id="UP000233535">
    <property type="component" value="Unassembled WGS sequence"/>
</dbReference>
<sequence>MEIKDLKLKWSNISAITNKDGFKALRITAKCFPDLFIGIDKNGYRCLILFIPLNVDVKLNGADKEKLLLEYIKSKNVILIRLNDPDFQDLFNDLVLSLFLKIKDIRDAKEYANQLIQGFYKWAEFFTDKYKHELSREEIKGLFGELFILNEYIAESTPSNINDILSSWKGPFDTTHDFIFDYKDIEVKTKDLTKPVIKISSEHQLENEFDKGLELLIVSVRMDLVEGRSIYDLLLLAVEIIRKNNGDLAILLNAIKQKGLTVNNSKDYNNYRFIVDVTHLYDCMAVGFPKLSVSNIPDQIRNLNYLLRVNSLGEFMIEEKKY</sequence>
<proteinExistence type="predicted"/>
<dbReference type="Pfam" id="PF14390">
    <property type="entry name" value="DUF4420"/>
    <property type="match status" value="1"/>
</dbReference>
<evidence type="ECO:0000313" key="1">
    <source>
        <dbReference type="EMBL" id="PKQ65913.1"/>
    </source>
</evidence>
<gene>
    <name evidence="1" type="ORF">BZG02_02610</name>
</gene>
<accession>A0A2N3I6P0</accession>
<dbReference type="InterPro" id="IPR025534">
    <property type="entry name" value="DUF4420"/>
</dbReference>
<evidence type="ECO:0008006" key="3">
    <source>
        <dbReference type="Google" id="ProtNLM"/>
    </source>
</evidence>